<gene>
    <name evidence="3" type="primary">LOC104729307</name>
</gene>
<evidence type="ECO:0000256" key="1">
    <source>
        <dbReference type="SAM" id="Phobius"/>
    </source>
</evidence>
<name>A0ABM0UUH4_CAMSA</name>
<evidence type="ECO:0000313" key="2">
    <source>
        <dbReference type="Proteomes" id="UP000694864"/>
    </source>
</evidence>
<sequence>MANKKPRCIPPEERNMCVGVVCMLLFIVLFCWGVYVSDPRNSPHITIASMNFTITENSTSAKWDLLIRTPPSLPGDYICLEGDLQVFLIYKHVIVATSPPQRYQNLQPHWPHLLRVSVVASENDINGVAGKNVFDDIVKERSEVRFASRFVFPDCREDTTGTMSFVCDEVVLRFDSSSWTMATTKSKNPTCVYHATSIDHYLKKVMV</sequence>
<reference evidence="2" key="1">
    <citation type="journal article" date="2014" name="Nat. Commun.">
        <title>The emerging biofuel crop Camelina sativa retains a highly undifferentiated hexaploid genome structure.</title>
        <authorList>
            <person name="Kagale S."/>
            <person name="Koh C."/>
            <person name="Nixon J."/>
            <person name="Bollina V."/>
            <person name="Clarke W.E."/>
            <person name="Tuteja R."/>
            <person name="Spillane C."/>
            <person name="Robinson S.J."/>
            <person name="Links M.G."/>
            <person name="Clarke C."/>
            <person name="Higgins E.E."/>
            <person name="Huebert T."/>
            <person name="Sharpe A.G."/>
            <person name="Parkin I.A."/>
        </authorList>
    </citation>
    <scope>NUCLEOTIDE SEQUENCE [LARGE SCALE GENOMIC DNA]</scope>
    <source>
        <strain evidence="2">cv. DH55</strain>
    </source>
</reference>
<reference evidence="3" key="2">
    <citation type="submission" date="2025-08" db="UniProtKB">
        <authorList>
            <consortium name="RefSeq"/>
        </authorList>
    </citation>
    <scope>IDENTIFICATION</scope>
    <source>
        <tissue evidence="3">Leaf</tissue>
    </source>
</reference>
<feature type="transmembrane region" description="Helical" evidence="1">
    <location>
        <begin position="16"/>
        <end position="35"/>
    </location>
</feature>
<keyword evidence="1" id="KW-0472">Membrane</keyword>
<dbReference type="Proteomes" id="UP000694864">
    <property type="component" value="Chromosome 12"/>
</dbReference>
<dbReference type="InterPro" id="IPR009544">
    <property type="entry name" value="DUF1163"/>
</dbReference>
<organism evidence="2 3">
    <name type="scientific">Camelina sativa</name>
    <name type="common">False flax</name>
    <name type="synonym">Myagrum sativum</name>
    <dbReference type="NCBI Taxonomy" id="90675"/>
    <lineage>
        <taxon>Eukaryota</taxon>
        <taxon>Viridiplantae</taxon>
        <taxon>Streptophyta</taxon>
        <taxon>Embryophyta</taxon>
        <taxon>Tracheophyta</taxon>
        <taxon>Spermatophyta</taxon>
        <taxon>Magnoliopsida</taxon>
        <taxon>eudicotyledons</taxon>
        <taxon>Gunneridae</taxon>
        <taxon>Pentapetalae</taxon>
        <taxon>rosids</taxon>
        <taxon>malvids</taxon>
        <taxon>Brassicales</taxon>
        <taxon>Brassicaceae</taxon>
        <taxon>Camelineae</taxon>
        <taxon>Camelina</taxon>
    </lineage>
</organism>
<dbReference type="GeneID" id="104729307"/>
<accession>A0ABM0UUH4</accession>
<dbReference type="RefSeq" id="XP_010446546.1">
    <property type="nucleotide sequence ID" value="XM_010448244.2"/>
</dbReference>
<dbReference type="Pfam" id="PF06651">
    <property type="entry name" value="DUF1163"/>
    <property type="match status" value="1"/>
</dbReference>
<dbReference type="PANTHER" id="PTHR31125">
    <property type="entry name" value="F20P5.22 PROTEIN-RELATED"/>
    <property type="match status" value="1"/>
</dbReference>
<keyword evidence="1" id="KW-0812">Transmembrane</keyword>
<protein>
    <submittedName>
        <fullName evidence="3">Uncharacterized protein LOC104729307</fullName>
    </submittedName>
</protein>
<evidence type="ECO:0000313" key="3">
    <source>
        <dbReference type="RefSeq" id="XP_010446546.1"/>
    </source>
</evidence>
<proteinExistence type="predicted"/>
<keyword evidence="1" id="KW-1133">Transmembrane helix</keyword>
<keyword evidence="2" id="KW-1185">Reference proteome</keyword>